<organism evidence="1 2">
    <name type="scientific">Candidatus Desulfatibia profunda</name>
    <dbReference type="NCBI Taxonomy" id="2841695"/>
    <lineage>
        <taxon>Bacteria</taxon>
        <taxon>Pseudomonadati</taxon>
        <taxon>Thermodesulfobacteriota</taxon>
        <taxon>Desulfobacteria</taxon>
        <taxon>Desulfobacterales</taxon>
        <taxon>Desulfobacterales incertae sedis</taxon>
        <taxon>Candidatus Desulfatibia</taxon>
    </lineage>
</organism>
<accession>A0A8J6NT99</accession>
<reference evidence="1 2" key="1">
    <citation type="submission" date="2020-08" db="EMBL/GenBank/DDBJ databases">
        <title>Bridging the membrane lipid divide: bacteria of the FCB group superphylum have the potential to synthesize archaeal ether lipids.</title>
        <authorList>
            <person name="Villanueva L."/>
            <person name="Von Meijenfeldt F.A.B."/>
            <person name="Westbye A.B."/>
            <person name="Yadav S."/>
            <person name="Hopmans E.C."/>
            <person name="Dutilh B.E."/>
            <person name="Sinninghe Damste J.S."/>
        </authorList>
    </citation>
    <scope>NUCLEOTIDE SEQUENCE [LARGE SCALE GENOMIC DNA]</scope>
    <source>
        <strain evidence="1">NIOZ-UU30</strain>
    </source>
</reference>
<evidence type="ECO:0000313" key="2">
    <source>
        <dbReference type="Proteomes" id="UP000603434"/>
    </source>
</evidence>
<name>A0A8J6NT99_9BACT</name>
<dbReference type="AlphaFoldDB" id="A0A8J6NT99"/>
<dbReference type="Proteomes" id="UP000603434">
    <property type="component" value="Unassembled WGS sequence"/>
</dbReference>
<comment type="caution">
    <text evidence="1">The sequence shown here is derived from an EMBL/GenBank/DDBJ whole genome shotgun (WGS) entry which is preliminary data.</text>
</comment>
<protein>
    <submittedName>
        <fullName evidence="1">Uncharacterized protein</fullName>
    </submittedName>
</protein>
<dbReference type="EMBL" id="JACNJH010000229">
    <property type="protein sequence ID" value="MBC8362876.1"/>
    <property type="molecule type" value="Genomic_DNA"/>
</dbReference>
<evidence type="ECO:0000313" key="1">
    <source>
        <dbReference type="EMBL" id="MBC8362876.1"/>
    </source>
</evidence>
<proteinExistence type="predicted"/>
<sequence>MSGKQKQLFKTKIVPGKPGSGKLFEEEFVVDKEPVECLGMTFKNDKKRREYFLEKLREKLKDPEFRRMA</sequence>
<gene>
    <name evidence="1" type="ORF">H8E23_15935</name>
</gene>